<dbReference type="Pfam" id="PF05935">
    <property type="entry name" value="Arylsulfotrans"/>
    <property type="match status" value="1"/>
</dbReference>
<feature type="region of interest" description="Disordered" evidence="1">
    <location>
        <begin position="1"/>
        <end position="25"/>
    </location>
</feature>
<protein>
    <submittedName>
        <fullName evidence="2">Arylsulfate sulfotransferase</fullName>
    </submittedName>
</protein>
<reference evidence="2 3" key="1">
    <citation type="journal article" date="2018" name="Front. Microbiol.">
        <title>Hydrolytic Capabilities as a Key to Environmental Success: Chitinolytic and Cellulolytic Acidobacteria From Acidic Sub-arctic Soils and Boreal Peatlands.</title>
        <authorList>
            <person name="Belova S.E."/>
            <person name="Ravin N.V."/>
            <person name="Pankratov T.A."/>
            <person name="Rakitin A.L."/>
            <person name="Ivanova A.A."/>
            <person name="Beletsky A.V."/>
            <person name="Mardanov A.V."/>
            <person name="Sinninghe Damste J.S."/>
            <person name="Dedysh S.N."/>
        </authorList>
    </citation>
    <scope>NUCLEOTIDE SEQUENCE [LARGE SCALE GENOMIC DNA]</scope>
    <source>
        <strain evidence="2 3">SBC82</strain>
    </source>
</reference>
<dbReference type="GO" id="GO:0004062">
    <property type="term" value="F:aryl sulfotransferase activity"/>
    <property type="evidence" value="ECO:0007669"/>
    <property type="project" value="InterPro"/>
</dbReference>
<organism evidence="2 3">
    <name type="scientific">Acidisarcina polymorpha</name>
    <dbReference type="NCBI Taxonomy" id="2211140"/>
    <lineage>
        <taxon>Bacteria</taxon>
        <taxon>Pseudomonadati</taxon>
        <taxon>Acidobacteriota</taxon>
        <taxon>Terriglobia</taxon>
        <taxon>Terriglobales</taxon>
        <taxon>Acidobacteriaceae</taxon>
        <taxon>Acidisarcina</taxon>
    </lineage>
</organism>
<dbReference type="SUPFAM" id="SSF50998">
    <property type="entry name" value="Quinoprotein alcohol dehydrogenase-like"/>
    <property type="match status" value="1"/>
</dbReference>
<dbReference type="AlphaFoldDB" id="A0A2Z5G243"/>
<keyword evidence="2" id="KW-0808">Transferase</keyword>
<dbReference type="InterPro" id="IPR053143">
    <property type="entry name" value="Arylsulfate_ST"/>
</dbReference>
<dbReference type="PANTHER" id="PTHR35340">
    <property type="entry name" value="PQQ ENZYME REPEAT PROTEIN-RELATED"/>
    <property type="match status" value="1"/>
</dbReference>
<dbReference type="EMBL" id="CP030840">
    <property type="protein sequence ID" value="AXC13243.1"/>
    <property type="molecule type" value="Genomic_DNA"/>
</dbReference>
<evidence type="ECO:0000256" key="1">
    <source>
        <dbReference type="SAM" id="MobiDB-lite"/>
    </source>
</evidence>
<accession>A0A2Z5G243</accession>
<evidence type="ECO:0000313" key="3">
    <source>
        <dbReference type="Proteomes" id="UP000253606"/>
    </source>
</evidence>
<dbReference type="KEGG" id="abas:ACPOL_3964"/>
<dbReference type="InterPro" id="IPR011047">
    <property type="entry name" value="Quinoprotein_ADH-like_sf"/>
</dbReference>
<name>A0A2Z5G243_9BACT</name>
<gene>
    <name evidence="2" type="ORF">ACPOL_3964</name>
</gene>
<keyword evidence="3" id="KW-1185">Reference proteome</keyword>
<evidence type="ECO:0000313" key="2">
    <source>
        <dbReference type="EMBL" id="AXC13243.1"/>
    </source>
</evidence>
<dbReference type="Proteomes" id="UP000253606">
    <property type="component" value="Chromosome"/>
</dbReference>
<dbReference type="PANTHER" id="PTHR35340:SF5">
    <property type="entry name" value="ASST-DOMAIN-CONTAINING PROTEIN"/>
    <property type="match status" value="1"/>
</dbReference>
<proteinExistence type="predicted"/>
<sequence length="509" mass="55130">MLVGCSSSRGSMTMESTSVQPGNVSATGNPLVASYEFTPNRAAQVSVQFGTDTSYGLSTSSQQTTENGNSVVILVAGMIANTTYHMRAVAQFADGTTENDYDHTFTTGSLPSGLIPSSTVTPTSGMTPQPGIELVDMIGGETQSLAFATDLQGNTIWEYPFPDRQPASILYPIRLLPNGNFICMIAPASQSSVGGPTPAGTLNVIREFDLSGTTIQQLTMDDLNTRMAAAGFNVTLQLFSHDIVQLPNGHLLVIANTIKPFTNLPGYPGVTNVVGDVVIDLDSNWQPVWYWNEFDHLDVNRHPMSFPDWTHTNSVTYSPDDGNFIVSIRHQNWIVKVDYRDGAGTGDIVWRLGEGGDFALQGATDPTDWFYAQHNAIFTSPNSTGSFQLAIMDNGNDRLFPQGVTCGNTDSPACLYSTAMVMQVDEEAKTASFVFHYFPPNLYSGFAGDTAPQPNGNIESDFAGVGSDSYIQEVTPTSSPTIVWQMHITGSNSYRAYRMPSLYPGVQWQ</sequence>
<dbReference type="InterPro" id="IPR010262">
    <property type="entry name" value="Arylsulfotransferase_bact"/>
</dbReference>